<feature type="non-terminal residue" evidence="1">
    <location>
        <position position="1"/>
    </location>
</feature>
<dbReference type="OrthoDB" id="3157803at2759"/>
<sequence>ILTERKAFALADKTTFRNILVTMRPKTKKKELCSAYEVSTHLHNKFVGWMETLKNDIEV</sequence>
<keyword evidence="2" id="KW-1185">Reference proteome</keyword>
<protein>
    <submittedName>
        <fullName evidence="1">Uncharacterized protein</fullName>
    </submittedName>
</protein>
<dbReference type="Proteomes" id="UP000054549">
    <property type="component" value="Unassembled WGS sequence"/>
</dbReference>
<evidence type="ECO:0000313" key="2">
    <source>
        <dbReference type="Proteomes" id="UP000054549"/>
    </source>
</evidence>
<dbReference type="AlphaFoldDB" id="A0A0C2WFZ3"/>
<accession>A0A0C2WFZ3</accession>
<reference evidence="1 2" key="1">
    <citation type="submission" date="2014-04" db="EMBL/GenBank/DDBJ databases">
        <title>Evolutionary Origins and Diversification of the Mycorrhizal Mutualists.</title>
        <authorList>
            <consortium name="DOE Joint Genome Institute"/>
            <consortium name="Mycorrhizal Genomics Consortium"/>
            <person name="Kohler A."/>
            <person name="Kuo A."/>
            <person name="Nagy L.G."/>
            <person name="Floudas D."/>
            <person name="Copeland A."/>
            <person name="Barry K.W."/>
            <person name="Cichocki N."/>
            <person name="Veneault-Fourrey C."/>
            <person name="LaButti K."/>
            <person name="Lindquist E.A."/>
            <person name="Lipzen A."/>
            <person name="Lundell T."/>
            <person name="Morin E."/>
            <person name="Murat C."/>
            <person name="Riley R."/>
            <person name="Ohm R."/>
            <person name="Sun H."/>
            <person name="Tunlid A."/>
            <person name="Henrissat B."/>
            <person name="Grigoriev I.V."/>
            <person name="Hibbett D.S."/>
            <person name="Martin F."/>
        </authorList>
    </citation>
    <scope>NUCLEOTIDE SEQUENCE [LARGE SCALE GENOMIC DNA]</scope>
    <source>
        <strain evidence="1 2">Koide BX008</strain>
    </source>
</reference>
<organism evidence="1 2">
    <name type="scientific">Amanita muscaria (strain Koide BX008)</name>
    <dbReference type="NCBI Taxonomy" id="946122"/>
    <lineage>
        <taxon>Eukaryota</taxon>
        <taxon>Fungi</taxon>
        <taxon>Dikarya</taxon>
        <taxon>Basidiomycota</taxon>
        <taxon>Agaricomycotina</taxon>
        <taxon>Agaricomycetes</taxon>
        <taxon>Agaricomycetidae</taxon>
        <taxon>Agaricales</taxon>
        <taxon>Pluteineae</taxon>
        <taxon>Amanitaceae</taxon>
        <taxon>Amanita</taxon>
    </lineage>
</organism>
<dbReference type="HOGENOM" id="CLU_136331_1_0_1"/>
<evidence type="ECO:0000313" key="1">
    <source>
        <dbReference type="EMBL" id="KIL55506.1"/>
    </source>
</evidence>
<proteinExistence type="predicted"/>
<dbReference type="InParanoid" id="A0A0C2WFZ3"/>
<feature type="non-terminal residue" evidence="1">
    <location>
        <position position="59"/>
    </location>
</feature>
<dbReference type="EMBL" id="KN818508">
    <property type="protein sequence ID" value="KIL55506.1"/>
    <property type="molecule type" value="Genomic_DNA"/>
</dbReference>
<name>A0A0C2WFZ3_AMAMK</name>
<gene>
    <name evidence="1" type="ORF">M378DRAFT_54975</name>
</gene>